<dbReference type="AlphaFoldDB" id="A0A8J6U866"/>
<comment type="caution">
    <text evidence="2">The sequence shown here is derived from an EMBL/GenBank/DDBJ whole genome shotgun (WGS) entry which is preliminary data.</text>
</comment>
<organism evidence="2 3">
    <name type="scientific">Aestuariibaculum sediminum</name>
    <dbReference type="NCBI Taxonomy" id="2770637"/>
    <lineage>
        <taxon>Bacteria</taxon>
        <taxon>Pseudomonadati</taxon>
        <taxon>Bacteroidota</taxon>
        <taxon>Flavobacteriia</taxon>
        <taxon>Flavobacteriales</taxon>
        <taxon>Flavobacteriaceae</taxon>
    </lineage>
</organism>
<sequence length="197" mass="22364">MKNNILILAFVAITGFFSKTEAQNYRFNNPYNFGIKAGLNVSSFQGRQDGISRNSLLGYHVGLVAENRINRGFAIQPEFLYSRVGAEESYSDGVQGRYFLDYISVPVMAKLYLGDQFSLDFGPQLGFLVRDIARYSDDYYDYDAGANTFDFAFNFGLSMQLDRYWFAQVRYSVGVTTVLENPDVQNGVFQLSVGHRF</sequence>
<evidence type="ECO:0000313" key="3">
    <source>
        <dbReference type="Proteomes" id="UP000600588"/>
    </source>
</evidence>
<feature type="domain" description="Outer membrane protein beta-barrel" evidence="1">
    <location>
        <begin position="22"/>
        <end position="178"/>
    </location>
</feature>
<accession>A0A8J6U866</accession>
<reference evidence="2 3" key="1">
    <citation type="submission" date="2020-09" db="EMBL/GenBank/DDBJ databases">
        <title>TT11 complete genome.</title>
        <authorList>
            <person name="Wu Z."/>
        </authorList>
    </citation>
    <scope>NUCLEOTIDE SEQUENCE [LARGE SCALE GENOMIC DNA]</scope>
    <source>
        <strain evidence="2 3">TT11</strain>
    </source>
</reference>
<dbReference type="EMBL" id="JACVXB010000001">
    <property type="protein sequence ID" value="MBD0830957.1"/>
    <property type="molecule type" value="Genomic_DNA"/>
</dbReference>
<dbReference type="Proteomes" id="UP000600588">
    <property type="component" value="Unassembled WGS sequence"/>
</dbReference>
<dbReference type="RefSeq" id="WP_188228739.1">
    <property type="nucleotide sequence ID" value="NZ_JACVXB010000001.1"/>
</dbReference>
<evidence type="ECO:0000259" key="1">
    <source>
        <dbReference type="Pfam" id="PF13568"/>
    </source>
</evidence>
<name>A0A8J6U866_9FLAO</name>
<dbReference type="Pfam" id="PF13568">
    <property type="entry name" value="OMP_b-brl_2"/>
    <property type="match status" value="1"/>
</dbReference>
<evidence type="ECO:0000313" key="2">
    <source>
        <dbReference type="EMBL" id="MBD0830957.1"/>
    </source>
</evidence>
<dbReference type="InterPro" id="IPR025665">
    <property type="entry name" value="Beta-barrel_OMP_2"/>
</dbReference>
<proteinExistence type="predicted"/>
<keyword evidence="3" id="KW-1185">Reference proteome</keyword>
<gene>
    <name evidence="2" type="ORF">ICJ83_02320</name>
</gene>
<protein>
    <submittedName>
        <fullName evidence="2">PorT family protein</fullName>
    </submittedName>
</protein>